<feature type="compositionally biased region" description="Polar residues" evidence="1">
    <location>
        <begin position="58"/>
        <end position="78"/>
    </location>
</feature>
<organism evidence="3 4">
    <name type="scientific">Suillus placidus</name>
    <dbReference type="NCBI Taxonomy" id="48579"/>
    <lineage>
        <taxon>Eukaryota</taxon>
        <taxon>Fungi</taxon>
        <taxon>Dikarya</taxon>
        <taxon>Basidiomycota</taxon>
        <taxon>Agaricomycotina</taxon>
        <taxon>Agaricomycetes</taxon>
        <taxon>Agaricomycetidae</taxon>
        <taxon>Boletales</taxon>
        <taxon>Suillineae</taxon>
        <taxon>Suillaceae</taxon>
        <taxon>Suillus</taxon>
    </lineage>
</organism>
<dbReference type="EMBL" id="JABBWD010000005">
    <property type="protein sequence ID" value="KAG1781710.1"/>
    <property type="molecule type" value="Genomic_DNA"/>
</dbReference>
<feature type="compositionally biased region" description="Polar residues" evidence="1">
    <location>
        <begin position="39"/>
        <end position="51"/>
    </location>
</feature>
<dbReference type="PANTHER" id="PTHR14336:SF8">
    <property type="entry name" value="PROTEIN OPY1"/>
    <property type="match status" value="1"/>
</dbReference>
<comment type="caution">
    <text evidence="3">The sequence shown here is derived from an EMBL/GenBank/DDBJ whole genome shotgun (WGS) entry which is preliminary data.</text>
</comment>
<feature type="region of interest" description="Disordered" evidence="1">
    <location>
        <begin position="358"/>
        <end position="381"/>
    </location>
</feature>
<feature type="compositionally biased region" description="Polar residues" evidence="1">
    <location>
        <begin position="247"/>
        <end position="289"/>
    </location>
</feature>
<feature type="region of interest" description="Disordered" evidence="1">
    <location>
        <begin position="1"/>
        <end position="115"/>
    </location>
</feature>
<dbReference type="InterPro" id="IPR051707">
    <property type="entry name" value="PI-Interact_SigTrans_Reg"/>
</dbReference>
<gene>
    <name evidence="3" type="ORF">EV702DRAFT_1177403</name>
</gene>
<dbReference type="OrthoDB" id="2157866at2759"/>
<accession>A0A9P7D641</accession>
<evidence type="ECO:0000313" key="4">
    <source>
        <dbReference type="Proteomes" id="UP000714275"/>
    </source>
</evidence>
<feature type="region of interest" description="Disordered" evidence="1">
    <location>
        <begin position="245"/>
        <end position="291"/>
    </location>
</feature>
<evidence type="ECO:0000259" key="2">
    <source>
        <dbReference type="PROSITE" id="PS50003"/>
    </source>
</evidence>
<feature type="region of interest" description="Disordered" evidence="1">
    <location>
        <begin position="425"/>
        <end position="485"/>
    </location>
</feature>
<dbReference type="PROSITE" id="PS50003">
    <property type="entry name" value="PH_DOMAIN"/>
    <property type="match status" value="2"/>
</dbReference>
<dbReference type="AlphaFoldDB" id="A0A9P7D641"/>
<dbReference type="InterPro" id="IPR001849">
    <property type="entry name" value="PH_domain"/>
</dbReference>
<reference evidence="3" key="1">
    <citation type="journal article" date="2020" name="New Phytol.">
        <title>Comparative genomics reveals dynamic genome evolution in host specialist ectomycorrhizal fungi.</title>
        <authorList>
            <person name="Lofgren L.A."/>
            <person name="Nguyen N.H."/>
            <person name="Vilgalys R."/>
            <person name="Ruytinx J."/>
            <person name="Liao H.L."/>
            <person name="Branco S."/>
            <person name="Kuo A."/>
            <person name="LaButti K."/>
            <person name="Lipzen A."/>
            <person name="Andreopoulos W."/>
            <person name="Pangilinan J."/>
            <person name="Riley R."/>
            <person name="Hundley H."/>
            <person name="Na H."/>
            <person name="Barry K."/>
            <person name="Grigoriev I.V."/>
            <person name="Stajich J.E."/>
            <person name="Kennedy P.G."/>
        </authorList>
    </citation>
    <scope>NUCLEOTIDE SEQUENCE</scope>
    <source>
        <strain evidence="3">DOB743</strain>
    </source>
</reference>
<dbReference type="FunFam" id="2.30.29.30:FF:000286">
    <property type="entry name" value="PH-protein kinase domain containing protein"/>
    <property type="match status" value="1"/>
</dbReference>
<name>A0A9P7D641_9AGAM</name>
<protein>
    <recommendedName>
        <fullName evidence="2">PH domain-containing protein</fullName>
    </recommendedName>
</protein>
<feature type="compositionally biased region" description="Acidic residues" evidence="1">
    <location>
        <begin position="90"/>
        <end position="100"/>
    </location>
</feature>
<dbReference type="InterPro" id="IPR011993">
    <property type="entry name" value="PH-like_dom_sf"/>
</dbReference>
<dbReference type="Proteomes" id="UP000714275">
    <property type="component" value="Unassembled WGS sequence"/>
</dbReference>
<proteinExistence type="predicted"/>
<feature type="domain" description="PH" evidence="2">
    <location>
        <begin position="119"/>
        <end position="214"/>
    </location>
</feature>
<sequence>MTTSSTSRSAPPPSLQEVQRKLSVHSTARPKKALIVSQAHISGTESDSDSALSPDLVSPTSQSYGSNAVSGSTSQPPLSSIAEGKSGSGEESDEDEEEEEGGWRTATKAEKPHSSFDEKMIKSGYLWKKGERRKTWKKRWFVLRPAHIAYYKTNAEYQLLRLLDLSDVHSCTPVTLKKHTNTFGVVSTVRTFYLQAESPVEVQRWVQAIQDAREALMTISTQTSLITPPIPIPGAQSAPYHIMVSHSPPQASHAQNITSSDSEDASPSAQRTYSTSSQNRPAISSSPTRIQAMPKEAAKIVLSGYLMKCGSKRHNWRKRWFMLNGERLVYSGSHMDTKPHRQFSFSEILDALEFDMRGHKHSAPIPPPSTSPLSSSTAPDDSHGHFTFKIVTTKRTLLLCAPSEEEEIKWLSAIRALIARRSGAGVVPGDSSGNVGSAPKPPASGGDANQGSGGGSASSSGLRHKVRNLSISGPSGISAAPISED</sequence>
<evidence type="ECO:0000256" key="1">
    <source>
        <dbReference type="SAM" id="MobiDB-lite"/>
    </source>
</evidence>
<keyword evidence="4" id="KW-1185">Reference proteome</keyword>
<dbReference type="Gene3D" id="2.30.29.30">
    <property type="entry name" value="Pleckstrin-homology domain (PH domain)/Phosphotyrosine-binding domain (PTB)"/>
    <property type="match status" value="2"/>
</dbReference>
<dbReference type="SMART" id="SM00233">
    <property type="entry name" value="PH"/>
    <property type="match status" value="2"/>
</dbReference>
<dbReference type="Pfam" id="PF00169">
    <property type="entry name" value="PH"/>
    <property type="match status" value="2"/>
</dbReference>
<feature type="domain" description="PH" evidence="2">
    <location>
        <begin position="299"/>
        <end position="419"/>
    </location>
</feature>
<dbReference type="SUPFAM" id="SSF50729">
    <property type="entry name" value="PH domain-like"/>
    <property type="match status" value="2"/>
</dbReference>
<evidence type="ECO:0000313" key="3">
    <source>
        <dbReference type="EMBL" id="KAG1781710.1"/>
    </source>
</evidence>
<dbReference type="PANTHER" id="PTHR14336">
    <property type="entry name" value="TANDEM PH DOMAIN CONTAINING PROTEIN"/>
    <property type="match status" value="1"/>
</dbReference>